<dbReference type="Pfam" id="PF24714">
    <property type="entry name" value="TOR1L1_N"/>
    <property type="match status" value="1"/>
</dbReference>
<keyword evidence="5" id="KW-1185">Reference proteome</keyword>
<dbReference type="PANTHER" id="PTHR31355">
    <property type="entry name" value="MICROTUBULE-ASSOCIATED PROTEIN TORTIFOLIA1"/>
    <property type="match status" value="1"/>
</dbReference>
<feature type="compositionally biased region" description="Low complexity" evidence="2">
    <location>
        <begin position="327"/>
        <end position="338"/>
    </location>
</feature>
<comment type="caution">
    <text evidence="4">The sequence shown here is derived from an EMBL/GenBank/DDBJ whole genome shotgun (WGS) entry which is preliminary data.</text>
</comment>
<dbReference type="InterPro" id="IPR011989">
    <property type="entry name" value="ARM-like"/>
</dbReference>
<dbReference type="InterPro" id="IPR016024">
    <property type="entry name" value="ARM-type_fold"/>
</dbReference>
<feature type="compositionally biased region" description="Basic and acidic residues" evidence="2">
    <location>
        <begin position="348"/>
        <end position="359"/>
    </location>
</feature>
<dbReference type="Proteomes" id="UP000188268">
    <property type="component" value="Unassembled WGS sequence"/>
</dbReference>
<feature type="region of interest" description="Disordered" evidence="2">
    <location>
        <begin position="378"/>
        <end position="399"/>
    </location>
</feature>
<dbReference type="AlphaFoldDB" id="A0A1R3I4S6"/>
<feature type="compositionally biased region" description="Basic and acidic residues" evidence="2">
    <location>
        <begin position="295"/>
        <end position="307"/>
    </location>
</feature>
<evidence type="ECO:0000256" key="2">
    <source>
        <dbReference type="SAM" id="MobiDB-lite"/>
    </source>
</evidence>
<dbReference type="InterPro" id="IPR021133">
    <property type="entry name" value="HEAT_type_2"/>
</dbReference>
<dbReference type="Gramene" id="OMO77606">
    <property type="protein sequence ID" value="OMO77606"/>
    <property type="gene ID" value="CCACVL1_14948"/>
</dbReference>
<dbReference type="OrthoDB" id="1904066at2759"/>
<evidence type="ECO:0000259" key="3">
    <source>
        <dbReference type="Pfam" id="PF24714"/>
    </source>
</evidence>
<feature type="region of interest" description="Disordered" evidence="2">
    <location>
        <begin position="279"/>
        <end position="359"/>
    </location>
</feature>
<dbReference type="PANTHER" id="PTHR31355:SF8">
    <property type="entry name" value="TORTIFOLIA1-LIKE PROTEIN 3"/>
    <property type="match status" value="1"/>
</dbReference>
<evidence type="ECO:0000313" key="4">
    <source>
        <dbReference type="EMBL" id="OMO77606.1"/>
    </source>
</evidence>
<dbReference type="STRING" id="210143.A0A1R3I4S6"/>
<evidence type="ECO:0000256" key="1">
    <source>
        <dbReference type="PROSITE-ProRule" id="PRU00103"/>
    </source>
</evidence>
<organism evidence="4 5">
    <name type="scientific">Corchorus capsularis</name>
    <name type="common">Jute</name>
    <dbReference type="NCBI Taxonomy" id="210143"/>
    <lineage>
        <taxon>Eukaryota</taxon>
        <taxon>Viridiplantae</taxon>
        <taxon>Streptophyta</taxon>
        <taxon>Embryophyta</taxon>
        <taxon>Tracheophyta</taxon>
        <taxon>Spermatophyta</taxon>
        <taxon>Magnoliopsida</taxon>
        <taxon>eudicotyledons</taxon>
        <taxon>Gunneridae</taxon>
        <taxon>Pentapetalae</taxon>
        <taxon>rosids</taxon>
        <taxon>malvids</taxon>
        <taxon>Malvales</taxon>
        <taxon>Malvaceae</taxon>
        <taxon>Grewioideae</taxon>
        <taxon>Apeibeae</taxon>
        <taxon>Corchorus</taxon>
    </lineage>
</organism>
<evidence type="ECO:0000313" key="5">
    <source>
        <dbReference type="Proteomes" id="UP000188268"/>
    </source>
</evidence>
<feature type="repeat" description="HEAT" evidence="1">
    <location>
        <begin position="85"/>
        <end position="123"/>
    </location>
</feature>
<dbReference type="Gene3D" id="1.25.10.10">
    <property type="entry name" value="Leucine-rich Repeat Variant"/>
    <property type="match status" value="1"/>
</dbReference>
<dbReference type="EMBL" id="AWWV01010704">
    <property type="protein sequence ID" value="OMO77606.1"/>
    <property type="molecule type" value="Genomic_DNA"/>
</dbReference>
<name>A0A1R3I4S6_COCAP</name>
<accession>A0A1R3I4S6</accession>
<dbReference type="SUPFAM" id="SSF48371">
    <property type="entry name" value="ARM repeat"/>
    <property type="match status" value="1"/>
</dbReference>
<dbReference type="OMA" id="NNCCLLP"/>
<dbReference type="PROSITE" id="PS50077">
    <property type="entry name" value="HEAT_REPEAT"/>
    <property type="match status" value="1"/>
</dbReference>
<dbReference type="GO" id="GO:0005874">
    <property type="term" value="C:microtubule"/>
    <property type="evidence" value="ECO:0007669"/>
    <property type="project" value="InterPro"/>
</dbReference>
<feature type="domain" description="TORTIFOLIA1/SINE1-2 N-terminal" evidence="3">
    <location>
        <begin position="5"/>
        <end position="278"/>
    </location>
</feature>
<protein>
    <submittedName>
        <fullName evidence="4">Armadillo-like helical</fullName>
    </submittedName>
</protein>
<reference evidence="4 5" key="1">
    <citation type="submission" date="2013-09" db="EMBL/GenBank/DDBJ databases">
        <title>Corchorus capsularis genome sequencing.</title>
        <authorList>
            <person name="Alam M."/>
            <person name="Haque M.S."/>
            <person name="Islam M.S."/>
            <person name="Emdad E.M."/>
            <person name="Islam M.M."/>
            <person name="Ahmed B."/>
            <person name="Halim A."/>
            <person name="Hossen Q.M.M."/>
            <person name="Hossain M.Z."/>
            <person name="Ahmed R."/>
            <person name="Khan M.M."/>
            <person name="Islam R."/>
            <person name="Rashid M.M."/>
            <person name="Khan S.A."/>
            <person name="Rahman M.S."/>
            <person name="Alam M."/>
        </authorList>
    </citation>
    <scope>NUCLEOTIDE SEQUENCE [LARGE SCALE GENOMIC DNA]</scope>
    <source>
        <strain evidence="5">cv. CVL-1</strain>
        <tissue evidence="4">Whole seedling</tissue>
    </source>
</reference>
<feature type="compositionally biased region" description="Polar residues" evidence="2">
    <location>
        <begin position="389"/>
        <end position="399"/>
    </location>
</feature>
<dbReference type="InterPro" id="IPR033337">
    <property type="entry name" value="TORTIFOLIA1/SINE1-2"/>
</dbReference>
<proteinExistence type="predicted"/>
<sequence length="620" mass="67748">MAQSFKFKINTLLNKLGDRDTFSLAAAELESVSRNLDATSLSTFLSCILSIDSSDKIGVRKQCVKLISDLAVTYPNSLPHFLPKILSSLIRRLRDPDSTVRSACVAAISALSTNLTKCNFSSSFLKPLSDALFTEQEPKAQIGAALCLAAAIDGSPDPDPARLGRMLLKLEKLLKCDGCKAKAAVLVVIGSVIRSGGASNMGQGLMKELLGCLIGFLNSGDWATRKGAAEALGTLAMVERDSLAEFKADCIKVFEARRFDKVKAAREVMGKMLDAWKQVPDVSEEASPPPRSHTSSKEDASDGRYPLDSKISSNANVVVPEMRKKPTLTTRSTSLGSSFATTARKRNTSKETIQEVNGKKPLDQKLEIAVPHAASLSGTHEYSCKEKSGNASKGRNNGNIKSAKSEIRRALFNNKNSDDKMHNFGCSKSGSRVAPCHEETPESTVVVGNSFENLHVNHKDCENLSVIRSQLVEIEKQQSSLLDLLQRFICSSQTGMHSLESRVHGLELALDDISNDLAVSNRRISTFHRTTCCLLPAAGFWSSKFWRKREGRYSSSRFSVSRSSPVVGTRFRADRNWNAEAFKLENHRLRLHGRGGGLIMNPLAEIDSDVHGHFSQIACQ</sequence>
<gene>
    <name evidence="4" type="ORF">CCACVL1_14948</name>
</gene>
<dbReference type="GO" id="GO:0008017">
    <property type="term" value="F:microtubule binding"/>
    <property type="evidence" value="ECO:0007669"/>
    <property type="project" value="InterPro"/>
</dbReference>
<dbReference type="InterPro" id="IPR057600">
    <property type="entry name" value="TORTIFOLIA1/SINE1-2_N"/>
</dbReference>